<dbReference type="Pfam" id="PF00196">
    <property type="entry name" value="GerE"/>
    <property type="match status" value="1"/>
</dbReference>
<evidence type="ECO:0000256" key="1">
    <source>
        <dbReference type="ARBA" id="ARBA00023125"/>
    </source>
</evidence>
<name>A0A919EBK1_9ACTN</name>
<dbReference type="SUPFAM" id="SSF52172">
    <property type="entry name" value="CheY-like"/>
    <property type="match status" value="1"/>
</dbReference>
<reference evidence="5" key="1">
    <citation type="journal article" date="2014" name="Int. J. Syst. Evol. Microbiol.">
        <title>Complete genome sequence of Corynebacterium casei LMG S-19264T (=DSM 44701T), isolated from a smear-ripened cheese.</title>
        <authorList>
            <consortium name="US DOE Joint Genome Institute (JGI-PGF)"/>
            <person name="Walter F."/>
            <person name="Albersmeier A."/>
            <person name="Kalinowski J."/>
            <person name="Ruckert C."/>
        </authorList>
    </citation>
    <scope>NUCLEOTIDE SEQUENCE</scope>
    <source>
        <strain evidence="5">JCM 4059</strain>
    </source>
</reference>
<evidence type="ECO:0000256" key="2">
    <source>
        <dbReference type="PROSITE-ProRule" id="PRU00169"/>
    </source>
</evidence>
<evidence type="ECO:0000313" key="5">
    <source>
        <dbReference type="EMBL" id="GHF34113.1"/>
    </source>
</evidence>
<evidence type="ECO:0000259" key="3">
    <source>
        <dbReference type="PROSITE" id="PS50043"/>
    </source>
</evidence>
<dbReference type="PROSITE" id="PS50043">
    <property type="entry name" value="HTH_LUXR_2"/>
    <property type="match status" value="1"/>
</dbReference>
<dbReference type="GO" id="GO:0003677">
    <property type="term" value="F:DNA binding"/>
    <property type="evidence" value="ECO:0007669"/>
    <property type="project" value="UniProtKB-KW"/>
</dbReference>
<dbReference type="PANTHER" id="PTHR43214:SF42">
    <property type="entry name" value="TRANSCRIPTIONAL REGULATORY PROTEIN DESR"/>
    <property type="match status" value="1"/>
</dbReference>
<dbReference type="Gene3D" id="3.40.50.2300">
    <property type="match status" value="1"/>
</dbReference>
<dbReference type="GO" id="GO:0000160">
    <property type="term" value="P:phosphorelay signal transduction system"/>
    <property type="evidence" value="ECO:0007669"/>
    <property type="project" value="InterPro"/>
</dbReference>
<feature type="domain" description="Response regulatory" evidence="4">
    <location>
        <begin position="14"/>
        <end position="135"/>
    </location>
</feature>
<evidence type="ECO:0000313" key="6">
    <source>
        <dbReference type="Proteomes" id="UP000638313"/>
    </source>
</evidence>
<accession>A0A919EBK1</accession>
<dbReference type="GO" id="GO:0006355">
    <property type="term" value="P:regulation of DNA-templated transcription"/>
    <property type="evidence" value="ECO:0007669"/>
    <property type="project" value="InterPro"/>
</dbReference>
<comment type="caution">
    <text evidence="5">The sequence shown here is derived from an EMBL/GenBank/DDBJ whole genome shotgun (WGS) entry which is preliminary data.</text>
</comment>
<keyword evidence="2" id="KW-0597">Phosphoprotein</keyword>
<organism evidence="5 6">
    <name type="scientific">Streptomyces mashuensis</name>
    <dbReference type="NCBI Taxonomy" id="33904"/>
    <lineage>
        <taxon>Bacteria</taxon>
        <taxon>Bacillati</taxon>
        <taxon>Actinomycetota</taxon>
        <taxon>Actinomycetes</taxon>
        <taxon>Kitasatosporales</taxon>
        <taxon>Streptomycetaceae</taxon>
        <taxon>Streptomyces</taxon>
    </lineage>
</organism>
<keyword evidence="6" id="KW-1185">Reference proteome</keyword>
<dbReference type="Gene3D" id="1.10.10.10">
    <property type="entry name" value="Winged helix-like DNA-binding domain superfamily/Winged helix DNA-binding domain"/>
    <property type="match status" value="1"/>
</dbReference>
<sequence length="217" mass="22946">MVRDRERERQNVTRVLLVHDTNLLRTALAAFLGREPDLEVSAASWTGAAAAARAVRPDVSVVDMDGPEAGEGCGAVGAWGLGAGRGEGEEGGALLALASVGRPGPLRRAYEMGALGYLSKNASPDRLVEGIRHVAKGERYIDESLGFGFLQAAEIPLTRRELSVLSLAAEGASVGEIARCLHLSNGTVRNYMASITRKTGARNRVDAIRISRGAGWV</sequence>
<protein>
    <submittedName>
        <fullName evidence="5">DNA-binding response regulator</fullName>
    </submittedName>
</protein>
<dbReference type="SUPFAM" id="SSF46894">
    <property type="entry name" value="C-terminal effector domain of the bipartite response regulators"/>
    <property type="match status" value="1"/>
</dbReference>
<dbReference type="PROSITE" id="PS50110">
    <property type="entry name" value="RESPONSE_REGULATORY"/>
    <property type="match status" value="1"/>
</dbReference>
<dbReference type="Proteomes" id="UP000638313">
    <property type="component" value="Unassembled WGS sequence"/>
</dbReference>
<dbReference type="InterPro" id="IPR001789">
    <property type="entry name" value="Sig_transdc_resp-reg_receiver"/>
</dbReference>
<gene>
    <name evidence="5" type="primary">desR</name>
    <name evidence="5" type="ORF">GCM10010218_14080</name>
</gene>
<reference evidence="5" key="2">
    <citation type="submission" date="2020-09" db="EMBL/GenBank/DDBJ databases">
        <authorList>
            <person name="Sun Q."/>
            <person name="Ohkuma M."/>
        </authorList>
    </citation>
    <scope>NUCLEOTIDE SEQUENCE</scope>
    <source>
        <strain evidence="5">JCM 4059</strain>
    </source>
</reference>
<evidence type="ECO:0000259" key="4">
    <source>
        <dbReference type="PROSITE" id="PS50110"/>
    </source>
</evidence>
<feature type="domain" description="HTH luxR-type" evidence="3">
    <location>
        <begin position="150"/>
        <end position="215"/>
    </location>
</feature>
<dbReference type="InterPro" id="IPR039420">
    <property type="entry name" value="WalR-like"/>
</dbReference>
<feature type="modified residue" description="4-aspartylphosphate" evidence="2">
    <location>
        <position position="63"/>
    </location>
</feature>
<dbReference type="CDD" id="cd06170">
    <property type="entry name" value="LuxR_C_like"/>
    <property type="match status" value="1"/>
</dbReference>
<dbReference type="PANTHER" id="PTHR43214">
    <property type="entry name" value="TWO-COMPONENT RESPONSE REGULATOR"/>
    <property type="match status" value="1"/>
</dbReference>
<dbReference type="InterPro" id="IPR016032">
    <property type="entry name" value="Sig_transdc_resp-reg_C-effctor"/>
</dbReference>
<dbReference type="InterPro" id="IPR036388">
    <property type="entry name" value="WH-like_DNA-bd_sf"/>
</dbReference>
<dbReference type="EMBL" id="BNBD01000002">
    <property type="protein sequence ID" value="GHF34113.1"/>
    <property type="molecule type" value="Genomic_DNA"/>
</dbReference>
<dbReference type="SMART" id="SM00448">
    <property type="entry name" value="REC"/>
    <property type="match status" value="1"/>
</dbReference>
<dbReference type="AlphaFoldDB" id="A0A919EBK1"/>
<keyword evidence="1 5" id="KW-0238">DNA-binding</keyword>
<dbReference type="PRINTS" id="PR00038">
    <property type="entry name" value="HTHLUXR"/>
</dbReference>
<dbReference type="SMART" id="SM00421">
    <property type="entry name" value="HTH_LUXR"/>
    <property type="match status" value="1"/>
</dbReference>
<proteinExistence type="predicted"/>
<dbReference type="PROSITE" id="PS00622">
    <property type="entry name" value="HTH_LUXR_1"/>
    <property type="match status" value="1"/>
</dbReference>
<dbReference type="InterPro" id="IPR000792">
    <property type="entry name" value="Tscrpt_reg_LuxR_C"/>
</dbReference>
<dbReference type="InterPro" id="IPR011006">
    <property type="entry name" value="CheY-like_superfamily"/>
</dbReference>